<comment type="caution">
    <text evidence="1">The sequence shown here is derived from an EMBL/GenBank/DDBJ whole genome shotgun (WGS) entry which is preliminary data.</text>
</comment>
<keyword evidence="2" id="KW-1185">Reference proteome</keyword>
<accession>A0ACB8STX2</accession>
<gene>
    <name evidence="1" type="ORF">BV25DRAFT_1052243</name>
</gene>
<evidence type="ECO:0000313" key="2">
    <source>
        <dbReference type="Proteomes" id="UP000814140"/>
    </source>
</evidence>
<protein>
    <submittedName>
        <fullName evidence="1">Uncharacterized protein</fullName>
    </submittedName>
</protein>
<proteinExistence type="predicted"/>
<sequence>MQCDANLLCRPFLSTSPGCGAVVGSPLPCTTCIAIEEFCSDDTGSCASLALNYCERLLSRGIVSTSSILDFQASRRLPFPHMLDSQLPTFSPGLASVVHAGATACVPSYSAYFVVSATGQQSAVFPQFLCNARVSCSCLHSIIQSIQSSCVRGAYDIGRRERPKAFSCSSRSVLALMLTKNVMALSKSHRIIQT</sequence>
<dbReference type="Proteomes" id="UP000814140">
    <property type="component" value="Unassembled WGS sequence"/>
</dbReference>
<reference evidence="1" key="1">
    <citation type="submission" date="2021-03" db="EMBL/GenBank/DDBJ databases">
        <authorList>
            <consortium name="DOE Joint Genome Institute"/>
            <person name="Ahrendt S."/>
            <person name="Looney B.P."/>
            <person name="Miyauchi S."/>
            <person name="Morin E."/>
            <person name="Drula E."/>
            <person name="Courty P.E."/>
            <person name="Chicoki N."/>
            <person name="Fauchery L."/>
            <person name="Kohler A."/>
            <person name="Kuo A."/>
            <person name="Labutti K."/>
            <person name="Pangilinan J."/>
            <person name="Lipzen A."/>
            <person name="Riley R."/>
            <person name="Andreopoulos W."/>
            <person name="He G."/>
            <person name="Johnson J."/>
            <person name="Barry K.W."/>
            <person name="Grigoriev I.V."/>
            <person name="Nagy L."/>
            <person name="Hibbett D."/>
            <person name="Henrissat B."/>
            <person name="Matheny P.B."/>
            <person name="Labbe J."/>
            <person name="Martin F."/>
        </authorList>
    </citation>
    <scope>NUCLEOTIDE SEQUENCE</scope>
    <source>
        <strain evidence="1">HHB10654</strain>
    </source>
</reference>
<organism evidence="1 2">
    <name type="scientific">Artomyces pyxidatus</name>
    <dbReference type="NCBI Taxonomy" id="48021"/>
    <lineage>
        <taxon>Eukaryota</taxon>
        <taxon>Fungi</taxon>
        <taxon>Dikarya</taxon>
        <taxon>Basidiomycota</taxon>
        <taxon>Agaricomycotina</taxon>
        <taxon>Agaricomycetes</taxon>
        <taxon>Russulales</taxon>
        <taxon>Auriscalpiaceae</taxon>
        <taxon>Artomyces</taxon>
    </lineage>
</organism>
<reference evidence="1" key="2">
    <citation type="journal article" date="2022" name="New Phytol.">
        <title>Evolutionary transition to the ectomycorrhizal habit in the genomes of a hyperdiverse lineage of mushroom-forming fungi.</title>
        <authorList>
            <person name="Looney B."/>
            <person name="Miyauchi S."/>
            <person name="Morin E."/>
            <person name="Drula E."/>
            <person name="Courty P.E."/>
            <person name="Kohler A."/>
            <person name="Kuo A."/>
            <person name="LaButti K."/>
            <person name="Pangilinan J."/>
            <person name="Lipzen A."/>
            <person name="Riley R."/>
            <person name="Andreopoulos W."/>
            <person name="He G."/>
            <person name="Johnson J."/>
            <person name="Nolan M."/>
            <person name="Tritt A."/>
            <person name="Barry K.W."/>
            <person name="Grigoriev I.V."/>
            <person name="Nagy L.G."/>
            <person name="Hibbett D."/>
            <person name="Henrissat B."/>
            <person name="Matheny P.B."/>
            <person name="Labbe J."/>
            <person name="Martin F.M."/>
        </authorList>
    </citation>
    <scope>NUCLEOTIDE SEQUENCE</scope>
    <source>
        <strain evidence="1">HHB10654</strain>
    </source>
</reference>
<dbReference type="EMBL" id="MU277225">
    <property type="protein sequence ID" value="KAI0059560.1"/>
    <property type="molecule type" value="Genomic_DNA"/>
</dbReference>
<name>A0ACB8STX2_9AGAM</name>
<evidence type="ECO:0000313" key="1">
    <source>
        <dbReference type="EMBL" id="KAI0059560.1"/>
    </source>
</evidence>